<dbReference type="KEGG" id="ppsc:EHS13_11625"/>
<dbReference type="Pfam" id="PF00196">
    <property type="entry name" value="GerE"/>
    <property type="match status" value="1"/>
</dbReference>
<evidence type="ECO:0000256" key="1">
    <source>
        <dbReference type="ARBA" id="ARBA00022553"/>
    </source>
</evidence>
<keyword evidence="3 8" id="KW-0238">DNA-binding</keyword>
<dbReference type="PROSITE" id="PS00622">
    <property type="entry name" value="HTH_LUXR_1"/>
    <property type="match status" value="1"/>
</dbReference>
<dbReference type="CDD" id="cd06170">
    <property type="entry name" value="LuxR_C_like"/>
    <property type="match status" value="1"/>
</dbReference>
<evidence type="ECO:0000256" key="2">
    <source>
        <dbReference type="ARBA" id="ARBA00023015"/>
    </source>
</evidence>
<organism evidence="8 9">
    <name type="scientific">Paenibacillus psychroresistens</name>
    <dbReference type="NCBI Taxonomy" id="1778678"/>
    <lineage>
        <taxon>Bacteria</taxon>
        <taxon>Bacillati</taxon>
        <taxon>Bacillota</taxon>
        <taxon>Bacilli</taxon>
        <taxon>Bacillales</taxon>
        <taxon>Paenibacillaceae</taxon>
        <taxon>Paenibacillus</taxon>
    </lineage>
</organism>
<dbReference type="RefSeq" id="WP_155700521.1">
    <property type="nucleotide sequence ID" value="NZ_CP034235.1"/>
</dbReference>
<gene>
    <name evidence="8" type="ORF">EHS13_11625</name>
</gene>
<feature type="domain" description="HTH luxR-type" evidence="6">
    <location>
        <begin position="147"/>
        <end position="212"/>
    </location>
</feature>
<evidence type="ECO:0000256" key="5">
    <source>
        <dbReference type="PROSITE-ProRule" id="PRU00169"/>
    </source>
</evidence>
<dbReference type="InterPro" id="IPR001789">
    <property type="entry name" value="Sig_transdc_resp-reg_receiver"/>
</dbReference>
<evidence type="ECO:0000256" key="3">
    <source>
        <dbReference type="ARBA" id="ARBA00023125"/>
    </source>
</evidence>
<dbReference type="PROSITE" id="PS50043">
    <property type="entry name" value="HTH_LUXR_2"/>
    <property type="match status" value="1"/>
</dbReference>
<feature type="modified residue" description="4-aspartylphosphate" evidence="5">
    <location>
        <position position="56"/>
    </location>
</feature>
<dbReference type="InterPro" id="IPR039420">
    <property type="entry name" value="WalR-like"/>
</dbReference>
<sequence length="214" mass="24107">MKPYRILIVDDHPLARQAVRALLEDEADYIIIGEATNGLDAIKACEQLQPDVVLLDIHMPGMNGLETTRLIKEQNARIKVVILSVSDAVTDLFTAIKNGAQGYLLKDMDPMEWVNYLGALLEEDSDIPKMMADRLFYRFKTGLGIKEDPIVQLLTPREHEILALVAKGITNRQIAESLFIAENTVKNHIKNLLEKLSFDNRVQLAAFAVKNERL</sequence>
<keyword evidence="9" id="KW-1185">Reference proteome</keyword>
<dbReference type="SUPFAM" id="SSF52172">
    <property type="entry name" value="CheY-like"/>
    <property type="match status" value="1"/>
</dbReference>
<dbReference type="InterPro" id="IPR000792">
    <property type="entry name" value="Tscrpt_reg_LuxR_C"/>
</dbReference>
<dbReference type="GO" id="GO:0000160">
    <property type="term" value="P:phosphorelay signal transduction system"/>
    <property type="evidence" value="ECO:0007669"/>
    <property type="project" value="InterPro"/>
</dbReference>
<dbReference type="InterPro" id="IPR058245">
    <property type="entry name" value="NreC/VraR/RcsB-like_REC"/>
</dbReference>
<dbReference type="GO" id="GO:0003677">
    <property type="term" value="F:DNA binding"/>
    <property type="evidence" value="ECO:0007669"/>
    <property type="project" value="UniProtKB-KW"/>
</dbReference>
<evidence type="ECO:0000313" key="8">
    <source>
        <dbReference type="EMBL" id="QGQ95484.1"/>
    </source>
</evidence>
<proteinExistence type="predicted"/>
<dbReference type="GO" id="GO:0006355">
    <property type="term" value="P:regulation of DNA-templated transcription"/>
    <property type="evidence" value="ECO:0007669"/>
    <property type="project" value="InterPro"/>
</dbReference>
<dbReference type="OrthoDB" id="9780153at2"/>
<dbReference type="CDD" id="cd17535">
    <property type="entry name" value="REC_NarL-like"/>
    <property type="match status" value="1"/>
</dbReference>
<keyword evidence="4" id="KW-0804">Transcription</keyword>
<feature type="domain" description="Response regulatory" evidence="7">
    <location>
        <begin position="5"/>
        <end position="121"/>
    </location>
</feature>
<dbReference type="Pfam" id="PF00072">
    <property type="entry name" value="Response_reg"/>
    <property type="match status" value="1"/>
</dbReference>
<evidence type="ECO:0000259" key="7">
    <source>
        <dbReference type="PROSITE" id="PS50110"/>
    </source>
</evidence>
<dbReference type="AlphaFoldDB" id="A0A6B8RIC1"/>
<protein>
    <submittedName>
        <fullName evidence="8">DNA-binding response regulator</fullName>
    </submittedName>
</protein>
<dbReference type="SMART" id="SM00448">
    <property type="entry name" value="REC"/>
    <property type="match status" value="1"/>
</dbReference>
<evidence type="ECO:0000256" key="4">
    <source>
        <dbReference type="ARBA" id="ARBA00023163"/>
    </source>
</evidence>
<dbReference type="PANTHER" id="PTHR43214">
    <property type="entry name" value="TWO-COMPONENT RESPONSE REGULATOR"/>
    <property type="match status" value="1"/>
</dbReference>
<keyword evidence="2" id="KW-0805">Transcription regulation</keyword>
<dbReference type="Gene3D" id="3.40.50.2300">
    <property type="match status" value="1"/>
</dbReference>
<accession>A0A6B8RIC1</accession>
<dbReference type="EMBL" id="CP034235">
    <property type="protein sequence ID" value="QGQ95484.1"/>
    <property type="molecule type" value="Genomic_DNA"/>
</dbReference>
<evidence type="ECO:0000313" key="9">
    <source>
        <dbReference type="Proteomes" id="UP000426246"/>
    </source>
</evidence>
<dbReference type="PRINTS" id="PR00038">
    <property type="entry name" value="HTHLUXR"/>
</dbReference>
<keyword evidence="1 5" id="KW-0597">Phosphoprotein</keyword>
<evidence type="ECO:0000259" key="6">
    <source>
        <dbReference type="PROSITE" id="PS50043"/>
    </source>
</evidence>
<reference evidence="9" key="1">
    <citation type="submission" date="2018-11" db="EMBL/GenBank/DDBJ databases">
        <title>Complete genome sequence of Paenibacillus sp. ML311-T8.</title>
        <authorList>
            <person name="Nam Y.-D."/>
            <person name="Kang J."/>
            <person name="Chung W.-H."/>
            <person name="Park Y.S."/>
        </authorList>
    </citation>
    <scope>NUCLEOTIDE SEQUENCE [LARGE SCALE GENOMIC DNA]</scope>
    <source>
        <strain evidence="9">ML311-T8</strain>
    </source>
</reference>
<dbReference type="Proteomes" id="UP000426246">
    <property type="component" value="Chromosome"/>
</dbReference>
<dbReference type="PROSITE" id="PS50110">
    <property type="entry name" value="RESPONSE_REGULATORY"/>
    <property type="match status" value="1"/>
</dbReference>
<dbReference type="SMART" id="SM00421">
    <property type="entry name" value="HTH_LUXR"/>
    <property type="match status" value="1"/>
</dbReference>
<dbReference type="PANTHER" id="PTHR43214:SF43">
    <property type="entry name" value="TWO-COMPONENT RESPONSE REGULATOR"/>
    <property type="match status" value="1"/>
</dbReference>
<name>A0A6B8RIC1_9BACL</name>
<dbReference type="InterPro" id="IPR011006">
    <property type="entry name" value="CheY-like_superfamily"/>
</dbReference>